<dbReference type="EMBL" id="JBITLV010000010">
    <property type="protein sequence ID" value="MFI7589861.1"/>
    <property type="molecule type" value="Genomic_DNA"/>
</dbReference>
<proteinExistence type="predicted"/>
<name>A0ABW8AU09_9ACTN</name>
<dbReference type="RefSeq" id="WP_398284462.1">
    <property type="nucleotide sequence ID" value="NZ_JBITLV010000010.1"/>
</dbReference>
<sequence length="100" mass="9612">MSDGFHVATDALDGIARTLDGVSQGLEGLAGSIPAIPEAGAVTADLASALGHLLAQVGELSVGSAAAAAGVRRSLRTYLTADRQAEAGLSASGAAGPGGR</sequence>
<accession>A0ABW8AU09</accession>
<evidence type="ECO:0000313" key="1">
    <source>
        <dbReference type="EMBL" id="MFI7589861.1"/>
    </source>
</evidence>
<evidence type="ECO:0000313" key="2">
    <source>
        <dbReference type="Proteomes" id="UP001612915"/>
    </source>
</evidence>
<reference evidence="1 2" key="1">
    <citation type="submission" date="2024-10" db="EMBL/GenBank/DDBJ databases">
        <title>The Natural Products Discovery Center: Release of the First 8490 Sequenced Strains for Exploring Actinobacteria Biosynthetic Diversity.</title>
        <authorList>
            <person name="Kalkreuter E."/>
            <person name="Kautsar S.A."/>
            <person name="Yang D."/>
            <person name="Bader C.D."/>
            <person name="Teijaro C.N."/>
            <person name="Fluegel L."/>
            <person name="Davis C.M."/>
            <person name="Simpson J.R."/>
            <person name="Lauterbach L."/>
            <person name="Steele A.D."/>
            <person name="Gui C."/>
            <person name="Meng S."/>
            <person name="Li G."/>
            <person name="Viehrig K."/>
            <person name="Ye F."/>
            <person name="Su P."/>
            <person name="Kiefer A.F."/>
            <person name="Nichols A."/>
            <person name="Cepeda A.J."/>
            <person name="Yan W."/>
            <person name="Fan B."/>
            <person name="Jiang Y."/>
            <person name="Adhikari A."/>
            <person name="Zheng C.-J."/>
            <person name="Schuster L."/>
            <person name="Cowan T.M."/>
            <person name="Smanski M.J."/>
            <person name="Chevrette M.G."/>
            <person name="De Carvalho L.P.S."/>
            <person name="Shen B."/>
        </authorList>
    </citation>
    <scope>NUCLEOTIDE SEQUENCE [LARGE SCALE GENOMIC DNA]</scope>
    <source>
        <strain evidence="1 2">NPDC049639</strain>
    </source>
</reference>
<keyword evidence="2" id="KW-1185">Reference proteome</keyword>
<organism evidence="1 2">
    <name type="scientific">Spongisporangium articulatum</name>
    <dbReference type="NCBI Taxonomy" id="3362603"/>
    <lineage>
        <taxon>Bacteria</taxon>
        <taxon>Bacillati</taxon>
        <taxon>Actinomycetota</taxon>
        <taxon>Actinomycetes</taxon>
        <taxon>Kineosporiales</taxon>
        <taxon>Kineosporiaceae</taxon>
        <taxon>Spongisporangium</taxon>
    </lineage>
</organism>
<dbReference type="Proteomes" id="UP001612915">
    <property type="component" value="Unassembled WGS sequence"/>
</dbReference>
<protein>
    <recommendedName>
        <fullName evidence="3">Excreted virulence factor EspC, type VII ESX diderm</fullName>
    </recommendedName>
</protein>
<comment type="caution">
    <text evidence="1">The sequence shown here is derived from an EMBL/GenBank/DDBJ whole genome shotgun (WGS) entry which is preliminary data.</text>
</comment>
<evidence type="ECO:0008006" key="3">
    <source>
        <dbReference type="Google" id="ProtNLM"/>
    </source>
</evidence>
<gene>
    <name evidence="1" type="ORF">ACIB24_22550</name>
</gene>